<dbReference type="RefSeq" id="WP_058738312.1">
    <property type="nucleotide sequence ID" value="NZ_CP011266.1"/>
</dbReference>
<dbReference type="GeneID" id="26735119"/>
<gene>
    <name evidence="1" type="ORF">sm9_0139</name>
</gene>
<evidence type="ECO:0000313" key="1">
    <source>
        <dbReference type="EMBL" id="ALT67948.1"/>
    </source>
</evidence>
<sequence length="1005" mass="114235">MIKKINMIVLIFLTIFLISTVSATELENKTLTTEITQSEYIHIETNDIEMYYKDGTRFAAEIHDENMAPLNNTEVSFNLNNMTYSRKSNENGQASIAINLNSGKYNVTTKVNEISVNNSINIKSTVYGSDVFKIYRNSTQYYAKFLDINGETLKNTEVNFNINGVFYKRTTNESGIAKLNLNLGQGEYILTAINPKNNEMASNIVTILPNIINNRDIVKYYRNDTKYSVTLLEKNGETSKAGKEVVFNINGIFYKRQTNDSGIASLNLNLNPGEYIITAEYEECKVSNNIKILPTLITNDLIMSYKDGTTFNAYLIDGSGQPKAYDVVTFNINGILYKRTTNESGIAKLSINLQEGDYIITSENNDLKVSNNIKISAQKTQEIIKNTNFTYEIKLPNYVNITFPYVFENSFYSIKSGINGIIRIEKNQLFEIEIGNKTHIFSTSFMPEYSAKYLGSKYWLLPFDNSPAQHNYKLENLTGNGIILYRSTNFTHFIYRNNCSSNIEQFGAYIDKFIDNSEIINYIQNGENIAKIKFQTMGFDEIGLKYTLSKYYGKMIYDFEYKSYSSITNGEIDKIKFAKTNESVIFDYFGKKIVGILKEEDIMTKFNSENCIEFEKSELITYGLSDKYKGDFDVLQSFTIINKKISDNDIDEWINKEVEYKSNVGMQSIYTMFLTSLNTAYLSDKLSDNMTMNTNMKWSRTNNTVILGSMNWKETFMHILTPDMGRSIQGDDESDIINFRFVNSILLSKIEQNSLLPIAQDAEDNITSVFDDIFNSLKSFKASIVFYNNTAIISDEGGNSSFVIDLNTGLVTPLFIKDDFAYKGISVTRDCGLCSINSMMNSMMHKINNGIGELNNILNYIGDNIQPLTSIAFKGTLLAKGIVGALIGGSLTVGLSLIGTATSLQSIGVYIVDNYLDEKDKHAAYDHVTFTRPGYLQNTKIYNIPKEDGSVDYLEIPIKKDNSLDRDNVKYISNGNVKTLSKQETYNYFNEETWDPFNVPQKYWR</sequence>
<evidence type="ECO:0000313" key="2">
    <source>
        <dbReference type="Proteomes" id="UP000067738"/>
    </source>
</evidence>
<name>A0A0U3CHB9_9EURY</name>
<dbReference type="KEGG" id="mmil:sm9_0139"/>
<organism evidence="1 2">
    <name type="scientific">Methanobrevibacter millerae</name>
    <dbReference type="NCBI Taxonomy" id="230361"/>
    <lineage>
        <taxon>Archaea</taxon>
        <taxon>Methanobacteriati</taxon>
        <taxon>Methanobacteriota</taxon>
        <taxon>Methanomada group</taxon>
        <taxon>Methanobacteria</taxon>
        <taxon>Methanobacteriales</taxon>
        <taxon>Methanobacteriaceae</taxon>
        <taxon>Methanobrevibacter</taxon>
    </lineage>
</organism>
<proteinExistence type="predicted"/>
<dbReference type="Gene3D" id="2.60.40.10">
    <property type="entry name" value="Immunoglobulins"/>
    <property type="match status" value="1"/>
</dbReference>
<dbReference type="PATRIC" id="fig|230361.4.peg.140"/>
<dbReference type="InterPro" id="IPR013783">
    <property type="entry name" value="Ig-like_fold"/>
</dbReference>
<keyword evidence="2" id="KW-1185">Reference proteome</keyword>
<dbReference type="Proteomes" id="UP000067738">
    <property type="component" value="Chromosome"/>
</dbReference>
<accession>A0A0U3CHB9</accession>
<dbReference type="EMBL" id="CP011266">
    <property type="protein sequence ID" value="ALT67948.1"/>
    <property type="molecule type" value="Genomic_DNA"/>
</dbReference>
<dbReference type="AlphaFoldDB" id="A0A0U3CHB9"/>
<reference evidence="1 2" key="1">
    <citation type="submission" date="2015-04" db="EMBL/GenBank/DDBJ databases">
        <title>The complete genome sequence of the rumen methanogen Methanobrevibacter millerae SM9.</title>
        <authorList>
            <person name="Leahy S.C."/>
            <person name="Kelly W.J."/>
            <person name="Pacheco D.M."/>
            <person name="Li D."/>
            <person name="Altermann E."/>
            <person name="Attwood G.T."/>
        </authorList>
    </citation>
    <scope>NUCLEOTIDE SEQUENCE [LARGE SCALE GENOMIC DNA]</scope>
    <source>
        <strain evidence="1 2">SM9</strain>
    </source>
</reference>
<protein>
    <submittedName>
        <fullName evidence="1">Adhesin-like protein</fullName>
    </submittedName>
</protein>